<dbReference type="AlphaFoldDB" id="A0A8J7DZ93"/>
<dbReference type="EMBL" id="JADEWZ010000030">
    <property type="protein sequence ID" value="MBE9117781.1"/>
    <property type="molecule type" value="Genomic_DNA"/>
</dbReference>
<dbReference type="RefSeq" id="WP_194030866.1">
    <property type="nucleotide sequence ID" value="NZ_JADEWZ010000030.1"/>
</dbReference>
<proteinExistence type="inferred from homology"/>
<dbReference type="GO" id="GO:0016829">
    <property type="term" value="F:lyase activity"/>
    <property type="evidence" value="ECO:0007669"/>
    <property type="project" value="UniProtKB-KW"/>
</dbReference>
<evidence type="ECO:0000256" key="3">
    <source>
        <dbReference type="HAMAP-Rule" id="MF_01460"/>
    </source>
</evidence>
<dbReference type="CDD" id="cd16338">
    <property type="entry name" value="CpcT"/>
    <property type="match status" value="1"/>
</dbReference>
<dbReference type="PANTHER" id="PTHR35137">
    <property type="entry name" value="CHROMOPHORE LYASE CRL, CHLOROPLASTIC"/>
    <property type="match status" value="1"/>
</dbReference>
<dbReference type="InterPro" id="IPR010404">
    <property type="entry name" value="CpcT/CpeT"/>
</dbReference>
<dbReference type="InterPro" id="IPR038672">
    <property type="entry name" value="CpcT/CpeT_sf"/>
</dbReference>
<comment type="caution">
    <text evidence="4">The sequence shown here is derived from an EMBL/GenBank/DDBJ whole genome shotgun (WGS) entry which is preliminary data.</text>
</comment>
<dbReference type="GO" id="GO:0017006">
    <property type="term" value="P:protein-tetrapyrrole linkage"/>
    <property type="evidence" value="ECO:0007669"/>
    <property type="project" value="UniProtKB-UniRule"/>
</dbReference>
<keyword evidence="5" id="KW-1185">Reference proteome</keyword>
<evidence type="ECO:0000256" key="1">
    <source>
        <dbReference type="ARBA" id="ARBA00008206"/>
    </source>
</evidence>
<dbReference type="HAMAP" id="MF_01460">
    <property type="entry name" value="Chrphore_lyase_CpxT"/>
    <property type="match status" value="1"/>
</dbReference>
<evidence type="ECO:0000313" key="5">
    <source>
        <dbReference type="Proteomes" id="UP000654482"/>
    </source>
</evidence>
<keyword evidence="2 3" id="KW-0456">Lyase</keyword>
<dbReference type="EC" id="4.-.-.-" evidence="3"/>
<dbReference type="Proteomes" id="UP000654482">
    <property type="component" value="Unassembled WGS sequence"/>
</dbReference>
<protein>
    <recommendedName>
        <fullName evidence="3">Chromophore lyase CpcT/CpeT</fullName>
        <ecNumber evidence="3">4.-.-.-</ecNumber>
    </recommendedName>
</protein>
<accession>A0A8J7DZ93</accession>
<evidence type="ECO:0000313" key="4">
    <source>
        <dbReference type="EMBL" id="MBE9117781.1"/>
    </source>
</evidence>
<reference evidence="4" key="1">
    <citation type="submission" date="2020-10" db="EMBL/GenBank/DDBJ databases">
        <authorList>
            <person name="Castelo-Branco R."/>
            <person name="Eusebio N."/>
            <person name="Adriana R."/>
            <person name="Vieira A."/>
            <person name="Brugerolle De Fraissinette N."/>
            <person name="Rezende De Castro R."/>
            <person name="Schneider M.P."/>
            <person name="Vasconcelos V."/>
            <person name="Leao P.N."/>
        </authorList>
    </citation>
    <scope>NUCLEOTIDE SEQUENCE</scope>
    <source>
        <strain evidence="4">LEGE 07157</strain>
    </source>
</reference>
<dbReference type="Pfam" id="PF06206">
    <property type="entry name" value="CpeT"/>
    <property type="match status" value="1"/>
</dbReference>
<dbReference type="Gene3D" id="2.40.128.590">
    <property type="entry name" value="CpcT/CpeT domain"/>
    <property type="match status" value="1"/>
</dbReference>
<organism evidence="4 5">
    <name type="scientific">Lusitaniella coriacea LEGE 07157</name>
    <dbReference type="NCBI Taxonomy" id="945747"/>
    <lineage>
        <taxon>Bacteria</taxon>
        <taxon>Bacillati</taxon>
        <taxon>Cyanobacteriota</taxon>
        <taxon>Cyanophyceae</taxon>
        <taxon>Spirulinales</taxon>
        <taxon>Lusitaniellaceae</taxon>
        <taxon>Lusitaniella</taxon>
    </lineage>
</organism>
<comment type="function">
    <text evidence="3">Covalently attaches a chromophore to Cys residue(s) of phycobiliproteins.</text>
</comment>
<sequence>MKPELIALGQYLAGQFDNREQALAEPAWYVHLHLWKRPVPLFLDDSITLFAEQANIVNLNQPYRPRLLRLRENPRNAATLQVEYYMFKNIEVVRGAGQDPSALQHLTPEEVEFLPGCTLEIQVEKISTAQYRFRTNHSPDSRCSFTYQGNQYQVSLGFEVTPDELLVYDRGIDPTTGKAIWGALLGPFRFTKRQDFSNELFVKSF</sequence>
<dbReference type="PANTHER" id="PTHR35137:SF1">
    <property type="entry name" value="CHROMOPHORE LYASE CRL, CHLOROPLASTIC"/>
    <property type="match status" value="1"/>
</dbReference>
<name>A0A8J7DZ93_9CYAN</name>
<comment type="similarity">
    <text evidence="1 3">Belongs to the CpcT/CpeT biliprotein lyase family.</text>
</comment>
<gene>
    <name evidence="3" type="primary">cpcT</name>
    <name evidence="4" type="ORF">IQ249_17930</name>
</gene>
<evidence type="ECO:0000256" key="2">
    <source>
        <dbReference type="ARBA" id="ARBA00023239"/>
    </source>
</evidence>